<keyword evidence="5 6" id="KW-0472">Membrane</keyword>
<name>A0ABT9CD54_9BACL</name>
<feature type="transmembrane region" description="Helical" evidence="6">
    <location>
        <begin position="340"/>
        <end position="361"/>
    </location>
</feature>
<gene>
    <name evidence="7" type="ORF">Q5741_12365</name>
</gene>
<evidence type="ECO:0000256" key="1">
    <source>
        <dbReference type="ARBA" id="ARBA00004651"/>
    </source>
</evidence>
<evidence type="ECO:0000256" key="5">
    <source>
        <dbReference type="ARBA" id="ARBA00023136"/>
    </source>
</evidence>
<dbReference type="InterPro" id="IPR050833">
    <property type="entry name" value="Poly_Biosynth_Transport"/>
</dbReference>
<dbReference type="PANTHER" id="PTHR30250:SF11">
    <property type="entry name" value="O-ANTIGEN TRANSPORTER-RELATED"/>
    <property type="match status" value="1"/>
</dbReference>
<dbReference type="RefSeq" id="WP_305024410.1">
    <property type="nucleotide sequence ID" value="NZ_JAUQTB010000006.1"/>
</dbReference>
<dbReference type="PANTHER" id="PTHR30250">
    <property type="entry name" value="PST FAMILY PREDICTED COLANIC ACID TRANSPORTER"/>
    <property type="match status" value="1"/>
</dbReference>
<evidence type="ECO:0000256" key="2">
    <source>
        <dbReference type="ARBA" id="ARBA00022475"/>
    </source>
</evidence>
<keyword evidence="4 6" id="KW-1133">Transmembrane helix</keyword>
<evidence type="ECO:0000313" key="7">
    <source>
        <dbReference type="EMBL" id="MDO7907204.1"/>
    </source>
</evidence>
<protein>
    <submittedName>
        <fullName evidence="7">Oligosaccharide flippase family protein</fullName>
    </submittedName>
</protein>
<comment type="subcellular location">
    <subcellularLocation>
        <location evidence="1">Cell membrane</location>
        <topology evidence="1">Multi-pass membrane protein</topology>
    </subcellularLocation>
</comment>
<comment type="caution">
    <text evidence="7">The sequence shown here is derived from an EMBL/GenBank/DDBJ whole genome shotgun (WGS) entry which is preliminary data.</text>
</comment>
<feature type="transmembrane region" description="Helical" evidence="6">
    <location>
        <begin position="220"/>
        <end position="239"/>
    </location>
</feature>
<proteinExistence type="predicted"/>
<keyword evidence="8" id="KW-1185">Reference proteome</keyword>
<dbReference type="Proteomes" id="UP001240171">
    <property type="component" value="Unassembled WGS sequence"/>
</dbReference>
<evidence type="ECO:0000256" key="3">
    <source>
        <dbReference type="ARBA" id="ARBA00022692"/>
    </source>
</evidence>
<organism evidence="7 8">
    <name type="scientific">Paenibacillus lacisoli</name>
    <dbReference type="NCBI Taxonomy" id="3064525"/>
    <lineage>
        <taxon>Bacteria</taxon>
        <taxon>Bacillati</taxon>
        <taxon>Bacillota</taxon>
        <taxon>Bacilli</taxon>
        <taxon>Bacillales</taxon>
        <taxon>Paenibacillaceae</taxon>
        <taxon>Paenibacillus</taxon>
    </lineage>
</organism>
<dbReference type="EMBL" id="JAUQTB010000006">
    <property type="protein sequence ID" value="MDO7907204.1"/>
    <property type="molecule type" value="Genomic_DNA"/>
</dbReference>
<feature type="transmembrane region" description="Helical" evidence="6">
    <location>
        <begin position="398"/>
        <end position="420"/>
    </location>
</feature>
<keyword evidence="3 6" id="KW-0812">Transmembrane</keyword>
<feature type="transmembrane region" description="Helical" evidence="6">
    <location>
        <begin position="12"/>
        <end position="33"/>
    </location>
</feature>
<dbReference type="InterPro" id="IPR002797">
    <property type="entry name" value="Polysacc_synth"/>
</dbReference>
<dbReference type="Pfam" id="PF01943">
    <property type="entry name" value="Polysacc_synt"/>
    <property type="match status" value="1"/>
</dbReference>
<feature type="transmembrane region" description="Helical" evidence="6">
    <location>
        <begin position="373"/>
        <end position="392"/>
    </location>
</feature>
<sequence length="443" mass="48869">MNKSVELLGKIFKGNFSALLAGNLIYAASQWGMIMSIAKLGNPAMVGQFSLALALIAPLILFSNFQLRNFQATDAKDEYAFTEYFRLRMLMSILSLLCVAVIAVSGDYSSVLRLVILFVGISKVIESVSDIIFGLFQKHEQMHWIARSMIMKGLSSVAVLSVVLLLTDSIVWSVVGMSCAWLLILVLYDIRNAIRVLKQLYSRTGQQKKYFWEQVNLRRIWKLGLLTIPLGIVATLDSLMNNIPRYRLQAFGGEEMLGYYAAIAYIMVAGGTFITALIQAFSPKLSVLYHQHLDRFRKDLLKLSFLAGCIGITGILISLAAGRPILNLLYSKEYGQHSEILTIIMLASTIWFISSCLGAGLTISRNMNVQVPIYVVSCASVFVSAFFLIPGYGMSGAAWSIVIGMLVRGVSIAVSLFIVIRRKMAAQPIAKPGEAVLNQQSSN</sequence>
<keyword evidence="2" id="KW-1003">Cell membrane</keyword>
<feature type="transmembrane region" description="Helical" evidence="6">
    <location>
        <begin position="111"/>
        <end position="132"/>
    </location>
</feature>
<evidence type="ECO:0000256" key="4">
    <source>
        <dbReference type="ARBA" id="ARBA00022989"/>
    </source>
</evidence>
<evidence type="ECO:0000313" key="8">
    <source>
        <dbReference type="Proteomes" id="UP001240171"/>
    </source>
</evidence>
<accession>A0ABT9CD54</accession>
<evidence type="ECO:0000256" key="6">
    <source>
        <dbReference type="SAM" id="Phobius"/>
    </source>
</evidence>
<feature type="transmembrane region" description="Helical" evidence="6">
    <location>
        <begin position="259"/>
        <end position="280"/>
    </location>
</feature>
<feature type="transmembrane region" description="Helical" evidence="6">
    <location>
        <begin position="45"/>
        <end position="65"/>
    </location>
</feature>
<feature type="transmembrane region" description="Helical" evidence="6">
    <location>
        <begin position="85"/>
        <end position="105"/>
    </location>
</feature>
<feature type="transmembrane region" description="Helical" evidence="6">
    <location>
        <begin position="170"/>
        <end position="188"/>
    </location>
</feature>
<reference evidence="7 8" key="1">
    <citation type="submission" date="2023-07" db="EMBL/GenBank/DDBJ databases">
        <title>Paenibacillus sp. JX-17 nov. isolated from soil.</title>
        <authorList>
            <person name="Wan Y."/>
            <person name="Liu B."/>
        </authorList>
    </citation>
    <scope>NUCLEOTIDE SEQUENCE [LARGE SCALE GENOMIC DNA]</scope>
    <source>
        <strain evidence="7 8">JX-17</strain>
    </source>
</reference>
<feature type="transmembrane region" description="Helical" evidence="6">
    <location>
        <begin position="300"/>
        <end position="320"/>
    </location>
</feature>
<feature type="transmembrane region" description="Helical" evidence="6">
    <location>
        <begin position="144"/>
        <end position="164"/>
    </location>
</feature>